<evidence type="ECO:0000256" key="3">
    <source>
        <dbReference type="ARBA" id="ARBA00022691"/>
    </source>
</evidence>
<keyword evidence="3" id="KW-0949">S-adenosyl-L-methionine</keyword>
<dbReference type="CDD" id="cd10536">
    <property type="entry name" value="SET_SMYD4"/>
    <property type="match status" value="1"/>
</dbReference>
<dbReference type="PANTHER" id="PTHR46165">
    <property type="entry name" value="SET AND MYND DOMAIN-CONTAINING PROTEIN 4"/>
    <property type="match status" value="1"/>
</dbReference>
<name>A0ABD2N2H5_9CUCU</name>
<evidence type="ECO:0000313" key="5">
    <source>
        <dbReference type="Proteomes" id="UP001516400"/>
    </source>
</evidence>
<evidence type="ECO:0000256" key="1">
    <source>
        <dbReference type="ARBA" id="ARBA00022603"/>
    </source>
</evidence>
<dbReference type="GO" id="GO:0008168">
    <property type="term" value="F:methyltransferase activity"/>
    <property type="evidence" value="ECO:0007669"/>
    <property type="project" value="UniProtKB-KW"/>
</dbReference>
<dbReference type="EMBL" id="JABFTP020000062">
    <property type="protein sequence ID" value="KAL3272524.1"/>
    <property type="molecule type" value="Genomic_DNA"/>
</dbReference>
<dbReference type="PANTHER" id="PTHR46165:SF5">
    <property type="entry name" value="RE32936P"/>
    <property type="match status" value="1"/>
</dbReference>
<evidence type="ECO:0008006" key="6">
    <source>
        <dbReference type="Google" id="ProtNLM"/>
    </source>
</evidence>
<dbReference type="SUPFAM" id="SSF48452">
    <property type="entry name" value="TPR-like"/>
    <property type="match status" value="1"/>
</dbReference>
<evidence type="ECO:0000313" key="4">
    <source>
        <dbReference type="EMBL" id="KAL3272524.1"/>
    </source>
</evidence>
<proteinExistence type="predicted"/>
<dbReference type="InterPro" id="IPR044421">
    <property type="entry name" value="SMYD4_SET"/>
</dbReference>
<dbReference type="InterPro" id="IPR052097">
    <property type="entry name" value="SET-MYND_domain_protein"/>
</dbReference>
<protein>
    <recommendedName>
        <fullName evidence="6">SET domain-containing protein</fullName>
    </recommendedName>
</protein>
<reference evidence="4 5" key="1">
    <citation type="journal article" date="2021" name="BMC Biol.">
        <title>Horizontally acquired antibacterial genes associated with adaptive radiation of ladybird beetles.</title>
        <authorList>
            <person name="Li H.S."/>
            <person name="Tang X.F."/>
            <person name="Huang Y.H."/>
            <person name="Xu Z.Y."/>
            <person name="Chen M.L."/>
            <person name="Du X.Y."/>
            <person name="Qiu B.Y."/>
            <person name="Chen P.T."/>
            <person name="Zhang W."/>
            <person name="Slipinski A."/>
            <person name="Escalona H.E."/>
            <person name="Waterhouse R.M."/>
            <person name="Zwick A."/>
            <person name="Pang H."/>
        </authorList>
    </citation>
    <scope>NUCLEOTIDE SEQUENCE [LARGE SCALE GENOMIC DNA]</scope>
    <source>
        <strain evidence="4">SYSU2018</strain>
    </source>
</reference>
<evidence type="ECO:0000256" key="2">
    <source>
        <dbReference type="ARBA" id="ARBA00022679"/>
    </source>
</evidence>
<accession>A0ABD2N2H5</accession>
<dbReference type="Gene3D" id="1.25.40.10">
    <property type="entry name" value="Tetratricopeptide repeat domain"/>
    <property type="match status" value="2"/>
</dbReference>
<dbReference type="InterPro" id="IPR011990">
    <property type="entry name" value="TPR-like_helical_dom_sf"/>
</dbReference>
<dbReference type="SUPFAM" id="SSF82199">
    <property type="entry name" value="SET domain"/>
    <property type="match status" value="1"/>
</dbReference>
<keyword evidence="1" id="KW-0489">Methyltransferase</keyword>
<dbReference type="GO" id="GO:0032259">
    <property type="term" value="P:methylation"/>
    <property type="evidence" value="ECO:0007669"/>
    <property type="project" value="UniProtKB-KW"/>
</dbReference>
<sequence length="478" mass="55310">MSYAFHDADYTSRCSEKTLQTNDEGFFLSFADNLAEIAGKDWIEKKFGKLKSDRARIKILYDYEPVKKALIEVLSNVRELYRSKSSEKSFACRKEAERSLNENNPLKSLSLFSQSVLQAEKTGENKNVDNGNSLSLGLYGRSRVLMEMEKYDFAQNDIRLALKENLPDNVKGEAYFRLAVCYKATRDDKKADVAFNLAQKLMKEDKGRLLARYRNELRGTIYDKEEEENKVIPTQNEFTVGELLLFNLQMLQFNAHEIYEKVHPANHRFKGSKINYIGVGIYPTVALFNHQCYPSVTRYFVGKNIVVNAIKSMDQDEIVAENYGPIFTKKPLQFRQKSLISRYWFKCECLACTQNWPMLNDLSEESPIRLRCPKEQCKQIFTLPIQNDIVKCAKCESEINLRDRINTIKWCEDQYYLALEKMDAMEPNEGVRILNEALNSFHRISIPPHKATHVAEETLRACYADLGNTFKSPTQIKL</sequence>
<dbReference type="Proteomes" id="UP001516400">
    <property type="component" value="Unassembled WGS sequence"/>
</dbReference>
<dbReference type="AlphaFoldDB" id="A0ABD2N2H5"/>
<dbReference type="Gene3D" id="2.170.270.10">
    <property type="entry name" value="SET domain"/>
    <property type="match status" value="1"/>
</dbReference>
<keyword evidence="2" id="KW-0808">Transferase</keyword>
<gene>
    <name evidence="4" type="ORF">HHI36_014000</name>
</gene>
<comment type="caution">
    <text evidence="4">The sequence shown here is derived from an EMBL/GenBank/DDBJ whole genome shotgun (WGS) entry which is preliminary data.</text>
</comment>
<keyword evidence="5" id="KW-1185">Reference proteome</keyword>
<dbReference type="InterPro" id="IPR046341">
    <property type="entry name" value="SET_dom_sf"/>
</dbReference>
<organism evidence="4 5">
    <name type="scientific">Cryptolaemus montrouzieri</name>
    <dbReference type="NCBI Taxonomy" id="559131"/>
    <lineage>
        <taxon>Eukaryota</taxon>
        <taxon>Metazoa</taxon>
        <taxon>Ecdysozoa</taxon>
        <taxon>Arthropoda</taxon>
        <taxon>Hexapoda</taxon>
        <taxon>Insecta</taxon>
        <taxon>Pterygota</taxon>
        <taxon>Neoptera</taxon>
        <taxon>Endopterygota</taxon>
        <taxon>Coleoptera</taxon>
        <taxon>Polyphaga</taxon>
        <taxon>Cucujiformia</taxon>
        <taxon>Coccinelloidea</taxon>
        <taxon>Coccinellidae</taxon>
        <taxon>Scymninae</taxon>
        <taxon>Scymnini</taxon>
        <taxon>Cryptolaemus</taxon>
    </lineage>
</organism>